<accession>A0AAD2HQ19</accession>
<feature type="non-terminal residue" evidence="1">
    <location>
        <position position="55"/>
    </location>
</feature>
<evidence type="ECO:0000313" key="1">
    <source>
        <dbReference type="EMBL" id="CAK5278763.1"/>
    </source>
</evidence>
<dbReference type="Proteomes" id="UP001295794">
    <property type="component" value="Unassembled WGS sequence"/>
</dbReference>
<reference evidence="1" key="1">
    <citation type="submission" date="2023-11" db="EMBL/GenBank/DDBJ databases">
        <authorList>
            <person name="De Vega J J."/>
            <person name="De Vega J J."/>
        </authorList>
    </citation>
    <scope>NUCLEOTIDE SEQUENCE</scope>
</reference>
<sequence>MLEEGIRMDQPDLGWRCWGGCQIHADEFTATTQLLHTHILLECPLLHHSLSATLP</sequence>
<dbReference type="EMBL" id="CAVNYO010000426">
    <property type="protein sequence ID" value="CAK5278763.1"/>
    <property type="molecule type" value="Genomic_DNA"/>
</dbReference>
<evidence type="ECO:0000313" key="2">
    <source>
        <dbReference type="Proteomes" id="UP001295794"/>
    </source>
</evidence>
<gene>
    <name evidence="1" type="ORF">MYCIT1_LOCUS28322</name>
</gene>
<comment type="caution">
    <text evidence="1">The sequence shown here is derived from an EMBL/GenBank/DDBJ whole genome shotgun (WGS) entry which is preliminary data.</text>
</comment>
<dbReference type="AlphaFoldDB" id="A0AAD2HQ19"/>
<proteinExistence type="predicted"/>
<protein>
    <submittedName>
        <fullName evidence="1">Uncharacterized protein</fullName>
    </submittedName>
</protein>
<organism evidence="1 2">
    <name type="scientific">Mycena citricolor</name>
    <dbReference type="NCBI Taxonomy" id="2018698"/>
    <lineage>
        <taxon>Eukaryota</taxon>
        <taxon>Fungi</taxon>
        <taxon>Dikarya</taxon>
        <taxon>Basidiomycota</taxon>
        <taxon>Agaricomycotina</taxon>
        <taxon>Agaricomycetes</taxon>
        <taxon>Agaricomycetidae</taxon>
        <taxon>Agaricales</taxon>
        <taxon>Marasmiineae</taxon>
        <taxon>Mycenaceae</taxon>
        <taxon>Mycena</taxon>
    </lineage>
</organism>
<keyword evidence="2" id="KW-1185">Reference proteome</keyword>
<name>A0AAD2HQ19_9AGAR</name>